<proteinExistence type="predicted"/>
<evidence type="ECO:0000313" key="4">
    <source>
        <dbReference type="Proteomes" id="UP001234989"/>
    </source>
</evidence>
<dbReference type="Proteomes" id="UP001234989">
    <property type="component" value="Chromosome 1"/>
</dbReference>
<keyword evidence="4" id="KW-1185">Reference proteome</keyword>
<dbReference type="AlphaFoldDB" id="A0AAF0T8N9"/>
<sequence>MMRAYSQVQSLKLFEQFQKIGLKPDKFTFAVVLKVSGHCLMIGTGGSLHSMAVKSGFGSDLHVNNTILRINLPSDALLLFQCVKLENEKANSVTLVSLLGACTHILNIRLGKYIHSHIVTSGIELHVELETALLGMYAKCGHIQQAFYIFNSMDDKNLQTWTIMISGPADHGHVEDAVSLLPEWKNLALGRIAYHFLQFYMLVVILALLMRARCEQPKIGYEKEAIQITGLKALLHSKDERTLSMMEENKLLLFGRWDALKVAPQHGLKLWLKTMRYPIYHVPMKGITKNVSASFLTYHTLSSTFQDVAEEKPDGERKGEDGIRLSPFGLAAYKMQNDVWLNTHTQKDYEKLYDLQNAVGSWLKQLSYSHHDFNFFTAHSNMEHGGYSL</sequence>
<keyword evidence="2" id="KW-0472">Membrane</keyword>
<name>A0AAF0T8N9_SOLVR</name>
<accession>A0AAF0T8N9</accession>
<evidence type="ECO:0000256" key="2">
    <source>
        <dbReference type="SAM" id="Phobius"/>
    </source>
</evidence>
<keyword evidence="2" id="KW-1133">Transmembrane helix</keyword>
<dbReference type="InterPro" id="IPR046960">
    <property type="entry name" value="PPR_At4g14850-like_plant"/>
</dbReference>
<keyword evidence="1" id="KW-0677">Repeat</keyword>
<dbReference type="InterPro" id="IPR008507">
    <property type="entry name" value="DUF789"/>
</dbReference>
<keyword evidence="2" id="KW-0812">Transmembrane</keyword>
<dbReference type="InterPro" id="IPR002885">
    <property type="entry name" value="PPR_rpt"/>
</dbReference>
<dbReference type="InterPro" id="IPR011990">
    <property type="entry name" value="TPR-like_helical_dom_sf"/>
</dbReference>
<gene>
    <name evidence="3" type="ORF">MTR67_001703</name>
</gene>
<dbReference type="EMBL" id="CP133612">
    <property type="protein sequence ID" value="WMV08318.1"/>
    <property type="molecule type" value="Genomic_DNA"/>
</dbReference>
<evidence type="ECO:0000256" key="1">
    <source>
        <dbReference type="ARBA" id="ARBA00022737"/>
    </source>
</evidence>
<organism evidence="3 4">
    <name type="scientific">Solanum verrucosum</name>
    <dbReference type="NCBI Taxonomy" id="315347"/>
    <lineage>
        <taxon>Eukaryota</taxon>
        <taxon>Viridiplantae</taxon>
        <taxon>Streptophyta</taxon>
        <taxon>Embryophyta</taxon>
        <taxon>Tracheophyta</taxon>
        <taxon>Spermatophyta</taxon>
        <taxon>Magnoliopsida</taxon>
        <taxon>eudicotyledons</taxon>
        <taxon>Gunneridae</taxon>
        <taxon>Pentapetalae</taxon>
        <taxon>asterids</taxon>
        <taxon>lamiids</taxon>
        <taxon>Solanales</taxon>
        <taxon>Solanaceae</taxon>
        <taxon>Solanoideae</taxon>
        <taxon>Solaneae</taxon>
        <taxon>Solanum</taxon>
    </lineage>
</organism>
<dbReference type="Gene3D" id="1.25.40.10">
    <property type="entry name" value="Tetratricopeptide repeat domain"/>
    <property type="match status" value="2"/>
</dbReference>
<protein>
    <recommendedName>
        <fullName evidence="5">Pentatricopeptide repeat-containing protein</fullName>
    </recommendedName>
</protein>
<evidence type="ECO:0008006" key="5">
    <source>
        <dbReference type="Google" id="ProtNLM"/>
    </source>
</evidence>
<evidence type="ECO:0000313" key="3">
    <source>
        <dbReference type="EMBL" id="WMV08318.1"/>
    </source>
</evidence>
<dbReference type="Pfam" id="PF01535">
    <property type="entry name" value="PPR"/>
    <property type="match status" value="2"/>
</dbReference>
<feature type="transmembrane region" description="Helical" evidence="2">
    <location>
        <begin position="192"/>
        <end position="210"/>
    </location>
</feature>
<dbReference type="Pfam" id="PF05623">
    <property type="entry name" value="DUF789"/>
    <property type="match status" value="1"/>
</dbReference>
<reference evidence="3" key="1">
    <citation type="submission" date="2023-08" db="EMBL/GenBank/DDBJ databases">
        <title>A de novo genome assembly of Solanum verrucosum Schlechtendal, a Mexican diploid species geographically isolated from the other diploid A-genome species in potato relatives.</title>
        <authorList>
            <person name="Hosaka K."/>
        </authorList>
    </citation>
    <scope>NUCLEOTIDE SEQUENCE</scope>
    <source>
        <tissue evidence="3">Young leaves</tissue>
    </source>
</reference>
<dbReference type="GO" id="GO:0003723">
    <property type="term" value="F:RNA binding"/>
    <property type="evidence" value="ECO:0007669"/>
    <property type="project" value="InterPro"/>
</dbReference>
<dbReference type="PANTHER" id="PTHR47926">
    <property type="entry name" value="PENTATRICOPEPTIDE REPEAT-CONTAINING PROTEIN"/>
    <property type="match status" value="1"/>
</dbReference>
<dbReference type="GO" id="GO:0009451">
    <property type="term" value="P:RNA modification"/>
    <property type="evidence" value="ECO:0007669"/>
    <property type="project" value="InterPro"/>
</dbReference>